<gene>
    <name evidence="2" type="ORF">Godav_001095</name>
</gene>
<name>A0A7J8T1U9_GOSDV</name>
<protein>
    <recommendedName>
        <fullName evidence="4">DUF4283 domain-containing protein</fullName>
    </recommendedName>
</protein>
<accession>A0A7J8T1U9</accession>
<comment type="caution">
    <text evidence="2">The sequence shown here is derived from an EMBL/GenBank/DDBJ whole genome shotgun (WGS) entry which is preliminary data.</text>
</comment>
<dbReference type="PANTHER" id="PTHR31286:SF173">
    <property type="entry name" value="DUF4283 DOMAIN-CONTAINING PROTEIN"/>
    <property type="match status" value="1"/>
</dbReference>
<dbReference type="AlphaFoldDB" id="A0A7J8T1U9"/>
<dbReference type="EMBL" id="JABFAC010000013">
    <property type="protein sequence ID" value="MBA0632334.1"/>
    <property type="molecule type" value="Genomic_DNA"/>
</dbReference>
<feature type="region of interest" description="Disordered" evidence="1">
    <location>
        <begin position="164"/>
        <end position="183"/>
    </location>
</feature>
<dbReference type="Proteomes" id="UP000593561">
    <property type="component" value="Unassembled WGS sequence"/>
</dbReference>
<organism evidence="2 3">
    <name type="scientific">Gossypium davidsonii</name>
    <name type="common">Davidson's cotton</name>
    <name type="synonym">Gossypium klotzschianum subsp. davidsonii</name>
    <dbReference type="NCBI Taxonomy" id="34287"/>
    <lineage>
        <taxon>Eukaryota</taxon>
        <taxon>Viridiplantae</taxon>
        <taxon>Streptophyta</taxon>
        <taxon>Embryophyta</taxon>
        <taxon>Tracheophyta</taxon>
        <taxon>Spermatophyta</taxon>
        <taxon>Magnoliopsida</taxon>
        <taxon>eudicotyledons</taxon>
        <taxon>Gunneridae</taxon>
        <taxon>Pentapetalae</taxon>
        <taxon>rosids</taxon>
        <taxon>malvids</taxon>
        <taxon>Malvales</taxon>
        <taxon>Malvaceae</taxon>
        <taxon>Malvoideae</taxon>
        <taxon>Gossypium</taxon>
    </lineage>
</organism>
<evidence type="ECO:0008006" key="4">
    <source>
        <dbReference type="Google" id="ProtNLM"/>
    </source>
</evidence>
<proteinExistence type="predicted"/>
<dbReference type="InterPro" id="IPR040256">
    <property type="entry name" value="At4g02000-like"/>
</dbReference>
<reference evidence="2 3" key="1">
    <citation type="journal article" date="2019" name="Genome Biol. Evol.">
        <title>Insights into the evolution of the New World diploid cottons (Gossypium, subgenus Houzingenia) based on genome sequencing.</title>
        <authorList>
            <person name="Grover C.E."/>
            <person name="Arick M.A. 2nd"/>
            <person name="Thrash A."/>
            <person name="Conover J.L."/>
            <person name="Sanders W.S."/>
            <person name="Peterson D.G."/>
            <person name="Frelichowski J.E."/>
            <person name="Scheffler J.A."/>
            <person name="Scheffler B.E."/>
            <person name="Wendel J.F."/>
        </authorList>
    </citation>
    <scope>NUCLEOTIDE SEQUENCE [LARGE SCALE GENOMIC DNA]</scope>
    <source>
        <strain evidence="2">27</strain>
        <tissue evidence="2">Leaf</tissue>
    </source>
</reference>
<sequence>MDFDPFQAYLNMVMTWIRFPSLPGYLYKHKNLVEIGEMVGRLGEMVRKVVKLDMSTNSRVRGRFARMAVYINLESPLVSQILINGCSQRVQYEFLLTIYFHCGRYGHVKDNCSLRSTKIDMEKETAPPERSPKNHSMVEVGQGKEDENYGPWIIVERRPRKKFRDSVQHSYGNQEREKEGSRFRALNNRNLNQELNDRDIIDSRHNKGKDTIIENQQSKESLYHDNCQQVLASKNKGNSKVMGSKNRLVSVIKGPENAGPTAMSSLVNKSWAGSLIPTKEGPNSLGLGSSSSDQARSLLDHLWQGMMTQNLLAGASSSTEKSTVVGDASG</sequence>
<evidence type="ECO:0000313" key="2">
    <source>
        <dbReference type="EMBL" id="MBA0632334.1"/>
    </source>
</evidence>
<dbReference type="PANTHER" id="PTHR31286">
    <property type="entry name" value="GLYCINE-RICH CELL WALL STRUCTURAL PROTEIN 1.8-LIKE"/>
    <property type="match status" value="1"/>
</dbReference>
<evidence type="ECO:0000313" key="3">
    <source>
        <dbReference type="Proteomes" id="UP000593561"/>
    </source>
</evidence>
<feature type="region of interest" description="Disordered" evidence="1">
    <location>
        <begin position="121"/>
        <end position="142"/>
    </location>
</feature>
<evidence type="ECO:0000256" key="1">
    <source>
        <dbReference type="SAM" id="MobiDB-lite"/>
    </source>
</evidence>
<keyword evidence="3" id="KW-1185">Reference proteome</keyword>
<feature type="compositionally biased region" description="Basic and acidic residues" evidence="1">
    <location>
        <begin position="121"/>
        <end position="132"/>
    </location>
</feature>